<dbReference type="KEGG" id="asn:102383250"/>
<keyword evidence="2" id="KW-1185">Reference proteome</keyword>
<dbReference type="Proteomes" id="UP000189705">
    <property type="component" value="Unplaced"/>
</dbReference>
<gene>
    <name evidence="3" type="primary">NGDN</name>
</gene>
<dbReference type="PANTHER" id="PTHR13237">
    <property type="entry name" value="SOMETHING ABOUT SILENCING PROTEIN 10-RELATED"/>
    <property type="match status" value="1"/>
</dbReference>
<sequence>MLGFTFRSGLGTQTPGSYVAAVTVHIQGLLQRVQAGVFPTAKGLSFLVLRPQLLLFYLQDLAAVLAAKAGGCPLAGTAPPLRLAELRTVLEKMRPIDHKLRYQVDKLVRAAATGALGGDDPLRFRPDPSNMASKLSEDEEEASGPDPGKKPTAAGGIRKYIPPRLVPVHYDEGAAARAQRRQEQATRRALSSSVIRELRDQFSEAPEEIREGMAPHAARHSREETRRTQYEESMLVRLGRSRQEQAWRRKESAPGAQLGALTRFGDISALTGPVGMAGETRELSPPRKRKKISVKKGKKKGELPPKFSTIPAAPIARDA</sequence>
<reference evidence="3" key="1">
    <citation type="submission" date="2025-08" db="UniProtKB">
        <authorList>
            <consortium name="RefSeq"/>
        </authorList>
    </citation>
    <scope>IDENTIFICATION</scope>
</reference>
<dbReference type="STRING" id="38654.A0A3Q0FSC6"/>
<protein>
    <submittedName>
        <fullName evidence="3">Neuroguidin</fullName>
    </submittedName>
</protein>
<dbReference type="AlphaFoldDB" id="A0A3Q0FSC6"/>
<feature type="region of interest" description="Disordered" evidence="1">
    <location>
        <begin position="272"/>
        <end position="319"/>
    </location>
</feature>
<dbReference type="GeneID" id="102383250"/>
<feature type="compositionally biased region" description="Basic residues" evidence="1">
    <location>
        <begin position="286"/>
        <end position="299"/>
    </location>
</feature>
<evidence type="ECO:0000313" key="2">
    <source>
        <dbReference type="Proteomes" id="UP000189705"/>
    </source>
</evidence>
<feature type="region of interest" description="Disordered" evidence="1">
    <location>
        <begin position="118"/>
        <end position="160"/>
    </location>
</feature>
<dbReference type="PANTHER" id="PTHR13237:SF9">
    <property type="entry name" value="NEUROGUIDIN"/>
    <property type="match status" value="1"/>
</dbReference>
<dbReference type="InParanoid" id="A0A3Q0FSC6"/>
<evidence type="ECO:0000313" key="3">
    <source>
        <dbReference type="RefSeq" id="XP_025048593.1"/>
    </source>
</evidence>
<evidence type="ECO:0000256" key="1">
    <source>
        <dbReference type="SAM" id="MobiDB-lite"/>
    </source>
</evidence>
<dbReference type="RefSeq" id="XP_025048593.1">
    <property type="nucleotide sequence ID" value="XM_025192808.1"/>
</dbReference>
<proteinExistence type="predicted"/>
<organism evidence="2 3">
    <name type="scientific">Alligator sinensis</name>
    <name type="common">Chinese alligator</name>
    <dbReference type="NCBI Taxonomy" id="38654"/>
    <lineage>
        <taxon>Eukaryota</taxon>
        <taxon>Metazoa</taxon>
        <taxon>Chordata</taxon>
        <taxon>Craniata</taxon>
        <taxon>Vertebrata</taxon>
        <taxon>Euteleostomi</taxon>
        <taxon>Archelosauria</taxon>
        <taxon>Archosauria</taxon>
        <taxon>Crocodylia</taxon>
        <taxon>Alligatoridae</taxon>
        <taxon>Alligatorinae</taxon>
        <taxon>Alligator</taxon>
    </lineage>
</organism>
<dbReference type="GO" id="GO:0032040">
    <property type="term" value="C:small-subunit processome"/>
    <property type="evidence" value="ECO:0007669"/>
    <property type="project" value="TreeGrafter"/>
</dbReference>
<dbReference type="GO" id="GO:0000462">
    <property type="term" value="P:maturation of SSU-rRNA from tricistronic rRNA transcript (SSU-rRNA, 5.8S rRNA, LSU-rRNA)"/>
    <property type="evidence" value="ECO:0007669"/>
    <property type="project" value="TreeGrafter"/>
</dbReference>
<dbReference type="CTD" id="25983"/>
<accession>A0A3Q0FSC6</accession>
<name>A0A3Q0FSC6_ALLSI</name>